<reference evidence="4 5" key="1">
    <citation type="submission" date="2024-01" db="EMBL/GenBank/DDBJ databases">
        <title>Genome assemblies of Stephania.</title>
        <authorList>
            <person name="Yang L."/>
        </authorList>
    </citation>
    <scope>NUCLEOTIDE SEQUENCE [LARGE SCALE GENOMIC DNA]</scope>
    <source>
        <strain evidence="4">QJT</strain>
        <tissue evidence="4">Leaf</tissue>
    </source>
</reference>
<name>A0AAP0IKX9_9MAGN</name>
<evidence type="ECO:0000256" key="3">
    <source>
        <dbReference type="ARBA" id="ARBA00023315"/>
    </source>
</evidence>
<dbReference type="PANTHER" id="PTHR31623">
    <property type="entry name" value="F21J9.9"/>
    <property type="match status" value="1"/>
</dbReference>
<accession>A0AAP0IKX9</accession>
<keyword evidence="3" id="KW-0012">Acyltransferase</keyword>
<dbReference type="Gene3D" id="3.30.559.10">
    <property type="entry name" value="Chloramphenicol acetyltransferase-like domain"/>
    <property type="match status" value="2"/>
</dbReference>
<comment type="caution">
    <text evidence="4">The sequence shown here is derived from an EMBL/GenBank/DDBJ whole genome shotgun (WGS) entry which is preliminary data.</text>
</comment>
<gene>
    <name evidence="4" type="ORF">Sjap_016388</name>
</gene>
<evidence type="ECO:0008006" key="6">
    <source>
        <dbReference type="Google" id="ProtNLM"/>
    </source>
</evidence>
<evidence type="ECO:0000256" key="2">
    <source>
        <dbReference type="ARBA" id="ARBA00022679"/>
    </source>
</evidence>
<dbReference type="PANTHER" id="PTHR31623:SF17">
    <property type="entry name" value="F21J9.9"/>
    <property type="match status" value="1"/>
</dbReference>
<keyword evidence="5" id="KW-1185">Reference proteome</keyword>
<sequence>MVMMEVEIMSRDTIKPSSPTPSHLKTYNLSYFDQLAPHIFSPILLYYTKTNSTAALCLKESLSKCLTKFYPLAGRIKDDVSVDCNDAGVDYLEAKVTNCSLLDVITNPNTHSLKQLLPYEPLSCTLQSPLLAVQVNRYQCGGIAIGVCISHKVADTSSLGTFINGWSCTARGDCEAVAPHFELPTLFPWRDTNDDEQEFHATEETNIMDNQALSTKRFVFNASGIAKLREKARNCSSTIESPTRVELVSAFIWKLFVDSNRSKTHPTISKPYSVFHAINLRKRRAPPLAEHGFGNMYVAVNESLAAENDDDIEYCSLVGRIKGAIRGVGGEFVKKLESGDECYLKRIKACHIQLAKGGKEQINFSSWCWFFYDADFGWGRPVWVSPPLYLKNVVILMNTRDGDGIEAWVSMLDEDIVEFESGPEILEFAS</sequence>
<dbReference type="AlphaFoldDB" id="A0AAP0IKX9"/>
<dbReference type="Proteomes" id="UP001417504">
    <property type="component" value="Unassembled WGS sequence"/>
</dbReference>
<proteinExistence type="inferred from homology"/>
<evidence type="ECO:0000313" key="4">
    <source>
        <dbReference type="EMBL" id="KAK9117441.1"/>
    </source>
</evidence>
<dbReference type="EMBL" id="JBBNAE010000006">
    <property type="protein sequence ID" value="KAK9117441.1"/>
    <property type="molecule type" value="Genomic_DNA"/>
</dbReference>
<organism evidence="4 5">
    <name type="scientific">Stephania japonica</name>
    <dbReference type="NCBI Taxonomy" id="461633"/>
    <lineage>
        <taxon>Eukaryota</taxon>
        <taxon>Viridiplantae</taxon>
        <taxon>Streptophyta</taxon>
        <taxon>Embryophyta</taxon>
        <taxon>Tracheophyta</taxon>
        <taxon>Spermatophyta</taxon>
        <taxon>Magnoliopsida</taxon>
        <taxon>Ranunculales</taxon>
        <taxon>Menispermaceae</taxon>
        <taxon>Menispermoideae</taxon>
        <taxon>Cissampelideae</taxon>
        <taxon>Stephania</taxon>
    </lineage>
</organism>
<dbReference type="Pfam" id="PF02458">
    <property type="entry name" value="Transferase"/>
    <property type="match status" value="1"/>
</dbReference>
<protein>
    <recommendedName>
        <fullName evidence="6">BAHD acyltransferase</fullName>
    </recommendedName>
</protein>
<keyword evidence="2" id="KW-0808">Transferase</keyword>
<evidence type="ECO:0000256" key="1">
    <source>
        <dbReference type="ARBA" id="ARBA00009861"/>
    </source>
</evidence>
<dbReference type="InterPro" id="IPR023213">
    <property type="entry name" value="CAT-like_dom_sf"/>
</dbReference>
<evidence type="ECO:0000313" key="5">
    <source>
        <dbReference type="Proteomes" id="UP001417504"/>
    </source>
</evidence>
<dbReference type="GO" id="GO:0016746">
    <property type="term" value="F:acyltransferase activity"/>
    <property type="evidence" value="ECO:0007669"/>
    <property type="project" value="UniProtKB-KW"/>
</dbReference>
<comment type="similarity">
    <text evidence="1">Belongs to the plant acyltransferase family.</text>
</comment>